<feature type="compositionally biased region" description="Basic residues" evidence="8">
    <location>
        <begin position="863"/>
        <end position="873"/>
    </location>
</feature>
<dbReference type="GO" id="GO:0048499">
    <property type="term" value="P:synaptic vesicle membrane organization"/>
    <property type="evidence" value="ECO:0007669"/>
    <property type="project" value="TreeGrafter"/>
</dbReference>
<dbReference type="AlphaFoldDB" id="A0A914KJL6"/>
<dbReference type="InterPro" id="IPR017105">
    <property type="entry name" value="AP3_complex_dsu"/>
</dbReference>
<evidence type="ECO:0000256" key="4">
    <source>
        <dbReference type="ARBA" id="ARBA00022737"/>
    </source>
</evidence>
<dbReference type="GO" id="GO:0048490">
    <property type="term" value="P:anterograde synaptic vesicle transport"/>
    <property type="evidence" value="ECO:0007669"/>
    <property type="project" value="TreeGrafter"/>
</dbReference>
<dbReference type="GO" id="GO:0006896">
    <property type="term" value="P:Golgi to vacuole transport"/>
    <property type="evidence" value="ECO:0007669"/>
    <property type="project" value="TreeGrafter"/>
</dbReference>
<feature type="region of interest" description="Disordered" evidence="8">
    <location>
        <begin position="564"/>
        <end position="607"/>
    </location>
</feature>
<evidence type="ECO:0000256" key="1">
    <source>
        <dbReference type="ARBA" id="ARBA00004308"/>
    </source>
</evidence>
<dbReference type="Proteomes" id="UP000887563">
    <property type="component" value="Unplaced"/>
</dbReference>
<dbReference type="GO" id="GO:0006623">
    <property type="term" value="P:protein targeting to vacuole"/>
    <property type="evidence" value="ECO:0007669"/>
    <property type="project" value="TreeGrafter"/>
</dbReference>
<dbReference type="PANTHER" id="PTHR22781:SF12">
    <property type="entry name" value="AP-3 COMPLEX SUBUNIT DELTA-1"/>
    <property type="match status" value="1"/>
</dbReference>
<evidence type="ECO:0000313" key="10">
    <source>
        <dbReference type="Proteomes" id="UP000887563"/>
    </source>
</evidence>
<dbReference type="SUPFAM" id="SSF48371">
    <property type="entry name" value="ARM repeat"/>
    <property type="match status" value="1"/>
</dbReference>
<dbReference type="SMART" id="SM01354">
    <property type="entry name" value="BLVR"/>
    <property type="match status" value="1"/>
</dbReference>
<dbReference type="InterPro" id="IPR002553">
    <property type="entry name" value="Clathrin/coatomer_adapt-like_N"/>
</dbReference>
<name>A0A914KJL6_MELIC</name>
<dbReference type="Pfam" id="PF01602">
    <property type="entry name" value="Adaptin_N"/>
    <property type="match status" value="2"/>
</dbReference>
<keyword evidence="6" id="KW-0472">Membrane</keyword>
<dbReference type="FunFam" id="1.25.10.10:FF:001926">
    <property type="entry name" value="Uncharacterized protein"/>
    <property type="match status" value="1"/>
</dbReference>
<proteinExistence type="inferred from homology"/>
<evidence type="ECO:0000313" key="11">
    <source>
        <dbReference type="WBParaSite" id="Minc3s00014g00909"/>
    </source>
</evidence>
<evidence type="ECO:0000256" key="8">
    <source>
        <dbReference type="SAM" id="MobiDB-lite"/>
    </source>
</evidence>
<keyword evidence="5 7" id="KW-0653">Protein transport</keyword>
<protein>
    <recommendedName>
        <fullName evidence="7">AP-3 complex subunit delta</fullName>
    </recommendedName>
</protein>
<feature type="compositionally biased region" description="Basic residues" evidence="8">
    <location>
        <begin position="736"/>
        <end position="745"/>
    </location>
</feature>
<dbReference type="GO" id="GO:0030123">
    <property type="term" value="C:AP-3 adaptor complex"/>
    <property type="evidence" value="ECO:0007669"/>
    <property type="project" value="InterPro"/>
</dbReference>
<comment type="subcellular location">
    <subcellularLocation>
        <location evidence="1">Endomembrane system</location>
    </subcellularLocation>
    <subcellularLocation>
        <location evidence="7">Golgi apparatus</location>
    </subcellularLocation>
</comment>
<dbReference type="GO" id="GO:0043195">
    <property type="term" value="C:terminal bouton"/>
    <property type="evidence" value="ECO:0007669"/>
    <property type="project" value="TreeGrafter"/>
</dbReference>
<evidence type="ECO:0000256" key="7">
    <source>
        <dbReference type="PIRNR" id="PIRNR037092"/>
    </source>
</evidence>
<dbReference type="PANTHER" id="PTHR22781">
    <property type="entry name" value="DELTA ADAPTIN-RELATED"/>
    <property type="match status" value="1"/>
</dbReference>
<feature type="compositionally biased region" description="Basic and acidic residues" evidence="8">
    <location>
        <begin position="875"/>
        <end position="891"/>
    </location>
</feature>
<dbReference type="Gene3D" id="1.25.10.10">
    <property type="entry name" value="Leucine-rich Repeat Variant"/>
    <property type="match status" value="2"/>
</dbReference>
<feature type="domain" description="AP-3 complex subunit delta" evidence="9">
    <location>
        <begin position="655"/>
        <end position="809"/>
    </location>
</feature>
<evidence type="ECO:0000256" key="6">
    <source>
        <dbReference type="ARBA" id="ARBA00023136"/>
    </source>
</evidence>
<feature type="compositionally biased region" description="Basic and acidic residues" evidence="8">
    <location>
        <begin position="773"/>
        <end position="784"/>
    </location>
</feature>
<dbReference type="PIRSF" id="PIRSF037092">
    <property type="entry name" value="AP3_complex_delta"/>
    <property type="match status" value="1"/>
</dbReference>
<dbReference type="InterPro" id="IPR016024">
    <property type="entry name" value="ARM-type_fold"/>
</dbReference>
<keyword evidence="3 7" id="KW-0813">Transport</keyword>
<dbReference type="GO" id="GO:0016182">
    <property type="term" value="P:synaptic vesicle budding from endosome"/>
    <property type="evidence" value="ECO:0007669"/>
    <property type="project" value="TreeGrafter"/>
</dbReference>
<dbReference type="GO" id="GO:0098830">
    <property type="term" value="C:presynaptic endosome"/>
    <property type="evidence" value="ECO:0007669"/>
    <property type="project" value="TreeGrafter"/>
</dbReference>
<keyword evidence="7" id="KW-0333">Golgi apparatus</keyword>
<keyword evidence="10" id="KW-1185">Reference proteome</keyword>
<dbReference type="InterPro" id="IPR011989">
    <property type="entry name" value="ARM-like"/>
</dbReference>
<feature type="region of interest" description="Disordered" evidence="8">
    <location>
        <begin position="863"/>
        <end position="927"/>
    </location>
</feature>
<feature type="region of interest" description="Disordered" evidence="8">
    <location>
        <begin position="736"/>
        <end position="799"/>
    </location>
</feature>
<dbReference type="Pfam" id="PF06375">
    <property type="entry name" value="AP3D1"/>
    <property type="match status" value="1"/>
</dbReference>
<evidence type="ECO:0000259" key="9">
    <source>
        <dbReference type="SMART" id="SM01354"/>
    </source>
</evidence>
<comment type="similarity">
    <text evidence="2 7">Belongs to the adaptor complexes large subunit family.</text>
</comment>
<organism evidence="10 11">
    <name type="scientific">Meloidogyne incognita</name>
    <name type="common">Southern root-knot nematode worm</name>
    <name type="synonym">Oxyuris incognita</name>
    <dbReference type="NCBI Taxonomy" id="6306"/>
    <lineage>
        <taxon>Eukaryota</taxon>
        <taxon>Metazoa</taxon>
        <taxon>Ecdysozoa</taxon>
        <taxon>Nematoda</taxon>
        <taxon>Chromadorea</taxon>
        <taxon>Rhabditida</taxon>
        <taxon>Tylenchina</taxon>
        <taxon>Tylenchomorpha</taxon>
        <taxon>Tylenchoidea</taxon>
        <taxon>Meloidogynidae</taxon>
        <taxon>Meloidogyninae</taxon>
        <taxon>Meloidogyne</taxon>
        <taxon>Meloidogyne incognita group</taxon>
    </lineage>
</organism>
<evidence type="ECO:0000256" key="5">
    <source>
        <dbReference type="ARBA" id="ARBA00022927"/>
    </source>
</evidence>
<dbReference type="GO" id="GO:0005794">
    <property type="term" value="C:Golgi apparatus"/>
    <property type="evidence" value="ECO:0007669"/>
    <property type="project" value="UniProtKB-SubCell"/>
</dbReference>
<feature type="compositionally biased region" description="Acidic residues" evidence="8">
    <location>
        <begin position="579"/>
        <end position="603"/>
    </location>
</feature>
<dbReference type="GO" id="GO:0010008">
    <property type="term" value="C:endosome membrane"/>
    <property type="evidence" value="ECO:0007669"/>
    <property type="project" value="TreeGrafter"/>
</dbReference>
<evidence type="ECO:0000256" key="3">
    <source>
        <dbReference type="ARBA" id="ARBA00022448"/>
    </source>
</evidence>
<evidence type="ECO:0000256" key="2">
    <source>
        <dbReference type="ARBA" id="ARBA00006613"/>
    </source>
</evidence>
<accession>A0A914KJL6</accession>
<dbReference type="InterPro" id="IPR010474">
    <property type="entry name" value="AP3D_dom_metazoa"/>
</dbReference>
<keyword evidence="4" id="KW-0677">Repeat</keyword>
<comment type="subunit">
    <text evidence="7">Adaptor protein complex 3 (AP-3) is a heterotetramer.</text>
</comment>
<sequence length="927" mass="105579">MQIQNLVPDGTLRKVRNNIDRLFDKNLADLIRGIRNNKENESRYIGACIEDIKSELRQDSNFVKANAIEKLAYLQMLGYDISWASFNIIEVMASTKFNEKRIGYFSATQAFNDETDVLMLTTNLIRKDLQSSNIYDVGVALSGLSCFVTTDLAQDLEKDVINLLSSSRPYVRVQSAAVNVVCELARKNPRNYLPLQNVFFKLLNTSSNNWMLIKIIKLFGSLVPFEPKLGRRLLEPLTSLINSTSAMSLLYELCVQKLGVLIEDSDQNLKYLGLLAMGRILQTHPKAVQAHKDIVLRCLDDKDESIRLRALDLLYGMISKKNIMEIVRRLMEHLECAEGSFYRDELLRQIVAICSHDNYKYITNFEWYISVLVELTKVEGTKYGVLIAEQLQDVAVRVQSVRHFAVSQMVLLVQNVQPLLQGNSPTQRANIAEVLLAAAWICGEYAQHVNNVDSLLEAMIRVKLSMIPGALLSVFIQNMLKLYALQLCKLEAEEDWDSVETLDNLFCSKLPEFQYMDHLEAQERSCNFLALLKYASTKHAERIKIGASLARCFEDELNPVAPKAQRRVPLPEGLNLDEWINEPDTSDNNEDEEEEVSSIESDNEMNTSHYERENLPQHGRQAKHSTAKIYEIKQQSYDIDISTNGIASTSQSKIQKELEQKRRQVEQLNNPFYVKDNPKQKRISKNVDSTNNSARTQTEIRKIQNPLEIDGVVGLDKFLKQKDSTIHWKNLDKKKNDKKIKKNTKSNKTQNGKLFKTSDDEIEGNTAEQNPEENNKDAIYKGDGEMPEGALSSSEEDELNDNFLNIQLVEVEENVEDVDNNKRSSITTIKSNPNKRRRKIKEAIINKEGLEDDENITTTTTEKKKKLKKKVSKKNVQEDKQRKKLTKKLDNGEENGADGGQDNATDDGVATNFTGMSVHHPPSFQRP</sequence>
<dbReference type="GO" id="GO:0098943">
    <property type="term" value="P:neurotransmitter receptor transport, postsynaptic endosome to lysosome"/>
    <property type="evidence" value="ECO:0007669"/>
    <property type="project" value="TreeGrafter"/>
</dbReference>
<reference evidence="11" key="1">
    <citation type="submission" date="2022-11" db="UniProtKB">
        <authorList>
            <consortium name="WormBaseParasite"/>
        </authorList>
    </citation>
    <scope>IDENTIFICATION</scope>
</reference>
<dbReference type="WBParaSite" id="Minc3s00014g00909">
    <property type="protein sequence ID" value="Minc3s00014g00909"/>
    <property type="gene ID" value="Minc3s00014g00909"/>
</dbReference>
<dbReference type="GO" id="GO:1904115">
    <property type="term" value="C:axon cytoplasm"/>
    <property type="evidence" value="ECO:0007669"/>
    <property type="project" value="GOC"/>
</dbReference>